<gene>
    <name evidence="2" type="ORF">TNIN_181011</name>
</gene>
<evidence type="ECO:0000256" key="1">
    <source>
        <dbReference type="SAM" id="MobiDB-lite"/>
    </source>
</evidence>
<feature type="region of interest" description="Disordered" evidence="1">
    <location>
        <begin position="67"/>
        <end position="88"/>
    </location>
</feature>
<dbReference type="Proteomes" id="UP000886998">
    <property type="component" value="Unassembled WGS sequence"/>
</dbReference>
<evidence type="ECO:0000313" key="3">
    <source>
        <dbReference type="Proteomes" id="UP000886998"/>
    </source>
</evidence>
<proteinExistence type="predicted"/>
<dbReference type="AlphaFoldDB" id="A0A8X6MGF9"/>
<protein>
    <submittedName>
        <fullName evidence="2">Uncharacterized protein</fullName>
    </submittedName>
</protein>
<sequence>MPKGRAHEAKKKRGKNRVVETLIPYQHSTNPASLTAIVTIETKEGIKGHCTDCSSPLQILISAGPQPDLTEEENRLPQNPPLQTGPMTGESMFGYVYNSDGILTDCFCPRDEKSLY</sequence>
<keyword evidence="3" id="KW-1185">Reference proteome</keyword>
<comment type="caution">
    <text evidence="2">The sequence shown here is derived from an EMBL/GenBank/DDBJ whole genome shotgun (WGS) entry which is preliminary data.</text>
</comment>
<evidence type="ECO:0000313" key="2">
    <source>
        <dbReference type="EMBL" id="GFS50805.1"/>
    </source>
</evidence>
<dbReference type="EMBL" id="BMAV01026483">
    <property type="protein sequence ID" value="GFS50805.1"/>
    <property type="molecule type" value="Genomic_DNA"/>
</dbReference>
<name>A0A8X6MGF9_9ARAC</name>
<accession>A0A8X6MGF9</accession>
<organism evidence="2 3">
    <name type="scientific">Trichonephila inaurata madagascariensis</name>
    <dbReference type="NCBI Taxonomy" id="2747483"/>
    <lineage>
        <taxon>Eukaryota</taxon>
        <taxon>Metazoa</taxon>
        <taxon>Ecdysozoa</taxon>
        <taxon>Arthropoda</taxon>
        <taxon>Chelicerata</taxon>
        <taxon>Arachnida</taxon>
        <taxon>Araneae</taxon>
        <taxon>Araneomorphae</taxon>
        <taxon>Entelegynae</taxon>
        <taxon>Araneoidea</taxon>
        <taxon>Nephilidae</taxon>
        <taxon>Trichonephila</taxon>
        <taxon>Trichonephila inaurata</taxon>
    </lineage>
</organism>
<reference evidence="2" key="1">
    <citation type="submission" date="2020-08" db="EMBL/GenBank/DDBJ databases">
        <title>Multicomponent nature underlies the extraordinary mechanical properties of spider dragline silk.</title>
        <authorList>
            <person name="Kono N."/>
            <person name="Nakamura H."/>
            <person name="Mori M."/>
            <person name="Yoshida Y."/>
            <person name="Ohtoshi R."/>
            <person name="Malay A.D."/>
            <person name="Moran D.A.P."/>
            <person name="Tomita M."/>
            <person name="Numata K."/>
            <person name="Arakawa K."/>
        </authorList>
    </citation>
    <scope>NUCLEOTIDE SEQUENCE</scope>
</reference>